<dbReference type="NCBIfam" id="TIGR02937">
    <property type="entry name" value="sigma70-ECF"/>
    <property type="match status" value="1"/>
</dbReference>
<evidence type="ECO:0000256" key="1">
    <source>
        <dbReference type="ARBA" id="ARBA00010641"/>
    </source>
</evidence>
<evidence type="ECO:0000259" key="6">
    <source>
        <dbReference type="Pfam" id="PF08281"/>
    </source>
</evidence>
<dbReference type="Proteomes" id="UP000249185">
    <property type="component" value="Unassembled WGS sequence"/>
</dbReference>
<feature type="domain" description="RNA polymerase sigma-70 region 2" evidence="5">
    <location>
        <begin position="11"/>
        <end position="74"/>
    </location>
</feature>
<organism evidence="7 8">
    <name type="scientific">Rhodovulum sulfidophilum</name>
    <name type="common">Rhodobacter sulfidophilus</name>
    <dbReference type="NCBI Taxonomy" id="35806"/>
    <lineage>
        <taxon>Bacteria</taxon>
        <taxon>Pseudomonadati</taxon>
        <taxon>Pseudomonadota</taxon>
        <taxon>Alphaproteobacteria</taxon>
        <taxon>Rhodobacterales</taxon>
        <taxon>Paracoccaceae</taxon>
        <taxon>Rhodovulum</taxon>
    </lineage>
</organism>
<dbReference type="InterPro" id="IPR007627">
    <property type="entry name" value="RNA_pol_sigma70_r2"/>
</dbReference>
<reference evidence="7 8" key="1">
    <citation type="submission" date="2017-08" db="EMBL/GenBank/DDBJ databases">
        <title>Infants hospitalized years apart are colonized by the same room-sourced microbial strains.</title>
        <authorList>
            <person name="Brooks B."/>
            <person name="Olm M.R."/>
            <person name="Firek B.A."/>
            <person name="Baker R."/>
            <person name="Thomas B.C."/>
            <person name="Morowitz M.J."/>
            <person name="Banfield J.F."/>
        </authorList>
    </citation>
    <scope>NUCLEOTIDE SEQUENCE [LARGE SCALE GENOMIC DNA]</scope>
    <source>
        <strain evidence="7">S2_005_002_R2_34</strain>
    </source>
</reference>
<dbReference type="PANTHER" id="PTHR43133:SF25">
    <property type="entry name" value="RNA POLYMERASE SIGMA FACTOR RFAY-RELATED"/>
    <property type="match status" value="1"/>
</dbReference>
<evidence type="ECO:0000313" key="8">
    <source>
        <dbReference type="Proteomes" id="UP000249185"/>
    </source>
</evidence>
<dbReference type="Gene3D" id="1.10.1740.10">
    <property type="match status" value="1"/>
</dbReference>
<dbReference type="EMBL" id="QFPW01000003">
    <property type="protein sequence ID" value="PZQ50689.1"/>
    <property type="molecule type" value="Genomic_DNA"/>
</dbReference>
<dbReference type="Gene3D" id="1.10.10.10">
    <property type="entry name" value="Winged helix-like DNA-binding domain superfamily/Winged helix DNA-binding domain"/>
    <property type="match status" value="1"/>
</dbReference>
<dbReference type="Pfam" id="PF08281">
    <property type="entry name" value="Sigma70_r4_2"/>
    <property type="match status" value="1"/>
</dbReference>
<name>A0A2W5NEP7_RHOSU</name>
<evidence type="ECO:0000259" key="5">
    <source>
        <dbReference type="Pfam" id="PF04542"/>
    </source>
</evidence>
<dbReference type="InterPro" id="IPR039425">
    <property type="entry name" value="RNA_pol_sigma-70-like"/>
</dbReference>
<sequence length="167" mass="18643">MSPEFANDLVRLVPRLRRFALGLCGNAHDADDLVQAACERALKNEAAFCRGSRMDSWMYRIIQNLWLDTRRRSKVRGTAVDPLEAGLDDEGRGARTAEDKMLLSYVLEQMDRLPEAQRVVLTLVAVEGLSYREVAEILEIPMGTVTSRLVRAREALATSLSPRAAAQ</sequence>
<dbReference type="AlphaFoldDB" id="A0A2W5NEP7"/>
<dbReference type="InterPro" id="IPR014284">
    <property type="entry name" value="RNA_pol_sigma-70_dom"/>
</dbReference>
<dbReference type="InterPro" id="IPR036388">
    <property type="entry name" value="WH-like_DNA-bd_sf"/>
</dbReference>
<evidence type="ECO:0000256" key="4">
    <source>
        <dbReference type="ARBA" id="ARBA00023163"/>
    </source>
</evidence>
<keyword evidence="4" id="KW-0804">Transcription</keyword>
<dbReference type="SUPFAM" id="SSF88659">
    <property type="entry name" value="Sigma3 and sigma4 domains of RNA polymerase sigma factors"/>
    <property type="match status" value="1"/>
</dbReference>
<dbReference type="InterPro" id="IPR013325">
    <property type="entry name" value="RNA_pol_sigma_r2"/>
</dbReference>
<keyword evidence="3" id="KW-0731">Sigma factor</keyword>
<dbReference type="SUPFAM" id="SSF88946">
    <property type="entry name" value="Sigma2 domain of RNA polymerase sigma factors"/>
    <property type="match status" value="1"/>
</dbReference>
<comment type="caution">
    <text evidence="7">The sequence shown here is derived from an EMBL/GenBank/DDBJ whole genome shotgun (WGS) entry which is preliminary data.</text>
</comment>
<dbReference type="InterPro" id="IPR013324">
    <property type="entry name" value="RNA_pol_sigma_r3/r4-like"/>
</dbReference>
<protein>
    <submittedName>
        <fullName evidence="7">RNA polymerase subunit sigma-70</fullName>
    </submittedName>
</protein>
<accession>A0A2W5NEP7</accession>
<evidence type="ECO:0000313" key="7">
    <source>
        <dbReference type="EMBL" id="PZQ50689.1"/>
    </source>
</evidence>
<dbReference type="InterPro" id="IPR013249">
    <property type="entry name" value="RNA_pol_sigma70_r4_t2"/>
</dbReference>
<evidence type="ECO:0000256" key="3">
    <source>
        <dbReference type="ARBA" id="ARBA00023082"/>
    </source>
</evidence>
<dbReference type="GO" id="GO:0006352">
    <property type="term" value="P:DNA-templated transcription initiation"/>
    <property type="evidence" value="ECO:0007669"/>
    <property type="project" value="InterPro"/>
</dbReference>
<gene>
    <name evidence="7" type="ORF">DI556_06100</name>
</gene>
<dbReference type="GO" id="GO:0003677">
    <property type="term" value="F:DNA binding"/>
    <property type="evidence" value="ECO:0007669"/>
    <property type="project" value="InterPro"/>
</dbReference>
<dbReference type="CDD" id="cd06171">
    <property type="entry name" value="Sigma70_r4"/>
    <property type="match status" value="1"/>
</dbReference>
<comment type="similarity">
    <text evidence="1">Belongs to the sigma-70 factor family. ECF subfamily.</text>
</comment>
<dbReference type="Pfam" id="PF04542">
    <property type="entry name" value="Sigma70_r2"/>
    <property type="match status" value="1"/>
</dbReference>
<feature type="domain" description="RNA polymerase sigma factor 70 region 4 type 2" evidence="6">
    <location>
        <begin position="105"/>
        <end position="156"/>
    </location>
</feature>
<proteinExistence type="inferred from homology"/>
<evidence type="ECO:0000256" key="2">
    <source>
        <dbReference type="ARBA" id="ARBA00023015"/>
    </source>
</evidence>
<dbReference type="PANTHER" id="PTHR43133">
    <property type="entry name" value="RNA POLYMERASE ECF-TYPE SIGMA FACTO"/>
    <property type="match status" value="1"/>
</dbReference>
<keyword evidence="2" id="KW-0805">Transcription regulation</keyword>
<dbReference type="GO" id="GO:0016987">
    <property type="term" value="F:sigma factor activity"/>
    <property type="evidence" value="ECO:0007669"/>
    <property type="project" value="UniProtKB-KW"/>
</dbReference>